<dbReference type="Proteomes" id="UP000254875">
    <property type="component" value="Unassembled WGS sequence"/>
</dbReference>
<dbReference type="OrthoDB" id="9134938at2"/>
<reference evidence="3" key="1">
    <citation type="submission" date="2018-05" db="EMBL/GenBank/DDBJ databases">
        <authorList>
            <person name="Feng T."/>
        </authorList>
    </citation>
    <scope>NUCLEOTIDE SEQUENCE [LARGE SCALE GENOMIC DNA]</scope>
    <source>
        <strain evidence="3">S27</strain>
    </source>
</reference>
<evidence type="ECO:0000313" key="2">
    <source>
        <dbReference type="EMBL" id="RDK01424.1"/>
    </source>
</evidence>
<dbReference type="EMBL" id="QHKS01000010">
    <property type="protein sequence ID" value="RDK01424.1"/>
    <property type="molecule type" value="Genomic_DNA"/>
</dbReference>
<evidence type="ECO:0000313" key="3">
    <source>
        <dbReference type="Proteomes" id="UP000254875"/>
    </source>
</evidence>
<dbReference type="RefSeq" id="WP_115101827.1">
    <property type="nucleotide sequence ID" value="NZ_QHKS01000010.1"/>
</dbReference>
<sequence>MTEITSRIATVVAGFIAVVLAIACTVQFFELRSVRSDYASAQLKAHADDQSIGTLRTQLATSQADLAQAASGARACSASVAEAASEASAVRAAAIAAQAKAATQAQAYQYQIDALSRRIQDPSNQSETCDAALDRLRSAL</sequence>
<accession>A0A370N732</accession>
<organism evidence="2 3">
    <name type="scientific">Paraburkholderia lacunae</name>
    <dbReference type="NCBI Taxonomy" id="2211104"/>
    <lineage>
        <taxon>Bacteria</taxon>
        <taxon>Pseudomonadati</taxon>
        <taxon>Pseudomonadota</taxon>
        <taxon>Betaproteobacteria</taxon>
        <taxon>Burkholderiales</taxon>
        <taxon>Burkholderiaceae</taxon>
        <taxon>Paraburkholderia</taxon>
    </lineage>
</organism>
<feature type="transmembrane region" description="Helical" evidence="1">
    <location>
        <begin position="6"/>
        <end position="29"/>
    </location>
</feature>
<gene>
    <name evidence="2" type="ORF">DLM46_16470</name>
</gene>
<dbReference type="AlphaFoldDB" id="A0A370N732"/>
<keyword evidence="1" id="KW-1133">Transmembrane helix</keyword>
<name>A0A370N732_9BURK</name>
<dbReference type="PROSITE" id="PS51257">
    <property type="entry name" value="PROKAR_LIPOPROTEIN"/>
    <property type="match status" value="1"/>
</dbReference>
<evidence type="ECO:0000256" key="1">
    <source>
        <dbReference type="SAM" id="Phobius"/>
    </source>
</evidence>
<protein>
    <submittedName>
        <fullName evidence="2">Uncharacterized protein</fullName>
    </submittedName>
</protein>
<keyword evidence="3" id="KW-1185">Reference proteome</keyword>
<keyword evidence="1" id="KW-0812">Transmembrane</keyword>
<comment type="caution">
    <text evidence="2">The sequence shown here is derived from an EMBL/GenBank/DDBJ whole genome shotgun (WGS) entry which is preliminary data.</text>
</comment>
<keyword evidence="1" id="KW-0472">Membrane</keyword>
<proteinExistence type="predicted"/>